<sequence length="107" mass="11212">MSSSFSNVTVDAKANVYFDGSVVSHTVHFADGTKKTLGLIYPGNFHFGTAAPERMEIIAGSCEVILDGTTDVLAVEAGSAFDVPGNSGFNIKVVDGICEYICSFLPA</sequence>
<comment type="catalytic activity">
    <reaction evidence="3">
        <text>adenosine + phosphate = alpha-D-ribose 1-phosphate + adenine</text>
        <dbReference type="Rhea" id="RHEA:27642"/>
        <dbReference type="ChEBI" id="CHEBI:16335"/>
        <dbReference type="ChEBI" id="CHEBI:16708"/>
        <dbReference type="ChEBI" id="CHEBI:43474"/>
        <dbReference type="ChEBI" id="CHEBI:57720"/>
        <dbReference type="EC" id="2.4.2.1"/>
    </reaction>
</comment>
<dbReference type="GO" id="GO:0004731">
    <property type="term" value="F:purine-nucleoside phosphorylase activity"/>
    <property type="evidence" value="ECO:0007669"/>
    <property type="project" value="UniProtKB-UniRule"/>
</dbReference>
<keyword evidence="2 3" id="KW-0808">Transferase</keyword>
<comment type="catalytic activity">
    <reaction evidence="3">
        <text>xanthosine + phosphate = alpha-D-ribose 1-phosphate + xanthine</text>
        <dbReference type="Rhea" id="RHEA:27638"/>
        <dbReference type="ChEBI" id="CHEBI:17712"/>
        <dbReference type="ChEBI" id="CHEBI:18107"/>
        <dbReference type="ChEBI" id="CHEBI:43474"/>
        <dbReference type="ChEBI" id="CHEBI:57720"/>
        <dbReference type="EC" id="2.4.2.1"/>
    </reaction>
</comment>
<comment type="catalytic activity">
    <reaction evidence="3">
        <text>inosine + phosphate = alpha-D-ribose 1-phosphate + hypoxanthine</text>
        <dbReference type="Rhea" id="RHEA:27646"/>
        <dbReference type="ChEBI" id="CHEBI:17368"/>
        <dbReference type="ChEBI" id="CHEBI:17596"/>
        <dbReference type="ChEBI" id="CHEBI:43474"/>
        <dbReference type="ChEBI" id="CHEBI:57720"/>
        <dbReference type="EC" id="2.4.2.1"/>
    </reaction>
</comment>
<dbReference type="CDD" id="cd20296">
    <property type="entry name" value="cupin_PpnP-like"/>
    <property type="match status" value="1"/>
</dbReference>
<organism evidence="4 5">
    <name type="scientific">Luteolibacter yonseiensis</name>
    <dbReference type="NCBI Taxonomy" id="1144680"/>
    <lineage>
        <taxon>Bacteria</taxon>
        <taxon>Pseudomonadati</taxon>
        <taxon>Verrucomicrobiota</taxon>
        <taxon>Verrucomicrobiia</taxon>
        <taxon>Verrucomicrobiales</taxon>
        <taxon>Verrucomicrobiaceae</taxon>
        <taxon>Luteolibacter</taxon>
    </lineage>
</organism>
<name>A0A934VCN1_9BACT</name>
<evidence type="ECO:0000256" key="1">
    <source>
        <dbReference type="ARBA" id="ARBA00022676"/>
    </source>
</evidence>
<accession>A0A934VCN1</accession>
<dbReference type="Proteomes" id="UP000600139">
    <property type="component" value="Unassembled WGS sequence"/>
</dbReference>
<proteinExistence type="inferred from homology"/>
<dbReference type="Gene3D" id="2.60.120.10">
    <property type="entry name" value="Jelly Rolls"/>
    <property type="match status" value="1"/>
</dbReference>
<dbReference type="PANTHER" id="PTHR36540:SF1">
    <property type="entry name" value="PYRIMIDINE_PURINE NUCLEOSIDE PHOSPHORYLASE"/>
    <property type="match status" value="1"/>
</dbReference>
<gene>
    <name evidence="3" type="primary">ppnP</name>
    <name evidence="4" type="ORF">JIN84_16115</name>
</gene>
<dbReference type="EC" id="2.4.2.1" evidence="3"/>
<dbReference type="EMBL" id="JAENIK010000012">
    <property type="protein sequence ID" value="MBK1817146.1"/>
    <property type="molecule type" value="Genomic_DNA"/>
</dbReference>
<protein>
    <recommendedName>
        <fullName evidence="3">Pyrimidine/purine nucleoside phosphorylase</fullName>
        <ecNumber evidence="3">2.4.2.1</ecNumber>
        <ecNumber evidence="3">2.4.2.2</ecNumber>
    </recommendedName>
    <alternativeName>
        <fullName evidence="3">Adenosine phosphorylase</fullName>
    </alternativeName>
    <alternativeName>
        <fullName evidence="3">Cytidine phosphorylase</fullName>
    </alternativeName>
    <alternativeName>
        <fullName evidence="3">Guanosine phosphorylase</fullName>
    </alternativeName>
    <alternativeName>
        <fullName evidence="3">Inosine phosphorylase</fullName>
    </alternativeName>
    <alternativeName>
        <fullName evidence="3">Thymidine phosphorylase</fullName>
    </alternativeName>
    <alternativeName>
        <fullName evidence="3">Uridine phosphorylase</fullName>
    </alternativeName>
    <alternativeName>
        <fullName evidence="3">Xanthosine phosphorylase</fullName>
    </alternativeName>
</protein>
<dbReference type="EC" id="2.4.2.2" evidence="3"/>
<reference evidence="4" key="1">
    <citation type="submission" date="2021-01" db="EMBL/GenBank/DDBJ databases">
        <title>Modified the classification status of verrucomicrobia.</title>
        <authorList>
            <person name="Feng X."/>
        </authorList>
    </citation>
    <scope>NUCLEOTIDE SEQUENCE</scope>
    <source>
        <strain evidence="4">JCM 18052</strain>
    </source>
</reference>
<dbReference type="InterPro" id="IPR009664">
    <property type="entry name" value="Ppnp"/>
</dbReference>
<dbReference type="InterPro" id="IPR011051">
    <property type="entry name" value="RmlC_Cupin_sf"/>
</dbReference>
<comment type="catalytic activity">
    <reaction evidence="3">
        <text>a purine D-ribonucleoside + phosphate = a purine nucleobase + alpha-D-ribose 1-phosphate</text>
        <dbReference type="Rhea" id="RHEA:19805"/>
        <dbReference type="ChEBI" id="CHEBI:26386"/>
        <dbReference type="ChEBI" id="CHEBI:43474"/>
        <dbReference type="ChEBI" id="CHEBI:57720"/>
        <dbReference type="ChEBI" id="CHEBI:142355"/>
        <dbReference type="EC" id="2.4.2.1"/>
    </reaction>
</comment>
<comment type="catalytic activity">
    <reaction evidence="3">
        <text>cytidine + phosphate = cytosine + alpha-D-ribose 1-phosphate</text>
        <dbReference type="Rhea" id="RHEA:52540"/>
        <dbReference type="ChEBI" id="CHEBI:16040"/>
        <dbReference type="ChEBI" id="CHEBI:17562"/>
        <dbReference type="ChEBI" id="CHEBI:43474"/>
        <dbReference type="ChEBI" id="CHEBI:57720"/>
        <dbReference type="EC" id="2.4.2.2"/>
    </reaction>
</comment>
<evidence type="ECO:0000313" key="4">
    <source>
        <dbReference type="EMBL" id="MBK1817146.1"/>
    </source>
</evidence>
<evidence type="ECO:0000256" key="3">
    <source>
        <dbReference type="HAMAP-Rule" id="MF_01537"/>
    </source>
</evidence>
<keyword evidence="5" id="KW-1185">Reference proteome</keyword>
<dbReference type="Pfam" id="PF06865">
    <property type="entry name" value="Ppnp"/>
    <property type="match status" value="1"/>
</dbReference>
<dbReference type="PANTHER" id="PTHR36540">
    <property type="entry name" value="PYRIMIDINE/PURINE NUCLEOSIDE PHOSPHORYLASE"/>
    <property type="match status" value="1"/>
</dbReference>
<dbReference type="RefSeq" id="WP_200352100.1">
    <property type="nucleotide sequence ID" value="NZ_BAABHZ010000001.1"/>
</dbReference>
<keyword evidence="1 3" id="KW-0328">Glycosyltransferase</keyword>
<dbReference type="InterPro" id="IPR014710">
    <property type="entry name" value="RmlC-like_jellyroll"/>
</dbReference>
<comment type="catalytic activity">
    <reaction evidence="3">
        <text>uridine + phosphate = alpha-D-ribose 1-phosphate + uracil</text>
        <dbReference type="Rhea" id="RHEA:24388"/>
        <dbReference type="ChEBI" id="CHEBI:16704"/>
        <dbReference type="ChEBI" id="CHEBI:17568"/>
        <dbReference type="ChEBI" id="CHEBI:43474"/>
        <dbReference type="ChEBI" id="CHEBI:57720"/>
        <dbReference type="EC" id="2.4.2.2"/>
    </reaction>
</comment>
<comment type="caution">
    <text evidence="4">The sequence shown here is derived from an EMBL/GenBank/DDBJ whole genome shotgun (WGS) entry which is preliminary data.</text>
</comment>
<evidence type="ECO:0000256" key="2">
    <source>
        <dbReference type="ARBA" id="ARBA00022679"/>
    </source>
</evidence>
<dbReference type="GO" id="GO:0016154">
    <property type="term" value="F:pyrimidine-nucleoside phosphorylase activity"/>
    <property type="evidence" value="ECO:0007669"/>
    <property type="project" value="UniProtKB-UniRule"/>
</dbReference>
<dbReference type="AlphaFoldDB" id="A0A934VCN1"/>
<comment type="catalytic activity">
    <reaction evidence="3">
        <text>thymidine + phosphate = 2-deoxy-alpha-D-ribose 1-phosphate + thymine</text>
        <dbReference type="Rhea" id="RHEA:16037"/>
        <dbReference type="ChEBI" id="CHEBI:17748"/>
        <dbReference type="ChEBI" id="CHEBI:17821"/>
        <dbReference type="ChEBI" id="CHEBI:43474"/>
        <dbReference type="ChEBI" id="CHEBI:57259"/>
        <dbReference type="EC" id="2.4.2.2"/>
    </reaction>
</comment>
<dbReference type="GO" id="GO:0005829">
    <property type="term" value="C:cytosol"/>
    <property type="evidence" value="ECO:0007669"/>
    <property type="project" value="TreeGrafter"/>
</dbReference>
<comment type="similarity">
    <text evidence="3">Belongs to the nucleoside phosphorylase PpnP family.</text>
</comment>
<evidence type="ECO:0000313" key="5">
    <source>
        <dbReference type="Proteomes" id="UP000600139"/>
    </source>
</evidence>
<dbReference type="SUPFAM" id="SSF51182">
    <property type="entry name" value="RmlC-like cupins"/>
    <property type="match status" value="1"/>
</dbReference>
<comment type="function">
    <text evidence="3">Catalyzes the phosphorolysis of diverse nucleosides, yielding D-ribose 1-phosphate and the respective free bases. Can use uridine, adenosine, guanosine, cytidine, thymidine, inosine and xanthosine as substrates. Also catalyzes the reverse reactions.</text>
</comment>
<dbReference type="HAMAP" id="MF_01537">
    <property type="entry name" value="Nucleos_phosphorylase_PpnP"/>
    <property type="match status" value="1"/>
</dbReference>
<comment type="catalytic activity">
    <reaction evidence="3">
        <text>guanosine + phosphate = alpha-D-ribose 1-phosphate + guanine</text>
        <dbReference type="Rhea" id="RHEA:13233"/>
        <dbReference type="ChEBI" id="CHEBI:16235"/>
        <dbReference type="ChEBI" id="CHEBI:16750"/>
        <dbReference type="ChEBI" id="CHEBI:43474"/>
        <dbReference type="ChEBI" id="CHEBI:57720"/>
        <dbReference type="EC" id="2.4.2.1"/>
    </reaction>
</comment>